<dbReference type="PANTHER" id="PTHR22891">
    <property type="entry name" value="EUKARYOTIC TRANSLATION INITIATION FACTOR 2C"/>
    <property type="match status" value="1"/>
</dbReference>
<dbReference type="PROSITE" id="PS50821">
    <property type="entry name" value="PAZ"/>
    <property type="match status" value="1"/>
</dbReference>
<evidence type="ECO:0000256" key="1">
    <source>
        <dbReference type="SAM" id="MobiDB-lite"/>
    </source>
</evidence>
<comment type="caution">
    <text evidence="3">The sequence shown here is derived from an EMBL/GenBank/DDBJ whole genome shotgun (WGS) entry which is preliminary data.</text>
</comment>
<dbReference type="SUPFAM" id="SSF101690">
    <property type="entry name" value="PAZ domain"/>
    <property type="match status" value="1"/>
</dbReference>
<sequence>MKSVVEYFQEMYGFTIRLTHLPCLQVGNQKKANYLPMEACKIVEGRRYTKRLNEKQITALLKVTCQRPKDRENDILQDDVGRHLSQSEKQINLWNRKDDEQNDENGHFYQNHLDEN</sequence>
<evidence type="ECO:0000259" key="2">
    <source>
        <dbReference type="PROSITE" id="PS50821"/>
    </source>
</evidence>
<dbReference type="AlphaFoldDB" id="A0AAU9PA05"/>
<accession>A0AAU9PA05</accession>
<dbReference type="InterPro" id="IPR003100">
    <property type="entry name" value="PAZ_dom"/>
</dbReference>
<keyword evidence="4" id="KW-1185">Reference proteome</keyword>
<dbReference type="Proteomes" id="UP001157418">
    <property type="component" value="Unassembled WGS sequence"/>
</dbReference>
<proteinExistence type="predicted"/>
<feature type="region of interest" description="Disordered" evidence="1">
    <location>
        <begin position="91"/>
        <end position="116"/>
    </location>
</feature>
<dbReference type="Pfam" id="PF02170">
    <property type="entry name" value="PAZ"/>
    <property type="match status" value="1"/>
</dbReference>
<protein>
    <recommendedName>
        <fullName evidence="2">PAZ domain-containing protein</fullName>
    </recommendedName>
</protein>
<dbReference type="CDD" id="cd02846">
    <property type="entry name" value="PAZ_argonaute_like"/>
    <property type="match status" value="1"/>
</dbReference>
<dbReference type="EMBL" id="CAKMRJ010005523">
    <property type="protein sequence ID" value="CAH1446848.1"/>
    <property type="molecule type" value="Genomic_DNA"/>
</dbReference>
<dbReference type="Gene3D" id="2.170.260.10">
    <property type="entry name" value="paz domain"/>
    <property type="match status" value="1"/>
</dbReference>
<reference evidence="3 4" key="1">
    <citation type="submission" date="2022-01" db="EMBL/GenBank/DDBJ databases">
        <authorList>
            <person name="Xiong W."/>
            <person name="Schranz E."/>
        </authorList>
    </citation>
    <scope>NUCLEOTIDE SEQUENCE [LARGE SCALE GENOMIC DNA]</scope>
</reference>
<dbReference type="InterPro" id="IPR036085">
    <property type="entry name" value="PAZ_dom_sf"/>
</dbReference>
<gene>
    <name evidence="3" type="ORF">LVIROSA_LOCUS32505</name>
</gene>
<evidence type="ECO:0000313" key="4">
    <source>
        <dbReference type="Proteomes" id="UP001157418"/>
    </source>
</evidence>
<evidence type="ECO:0000313" key="3">
    <source>
        <dbReference type="EMBL" id="CAH1446848.1"/>
    </source>
</evidence>
<organism evidence="3 4">
    <name type="scientific">Lactuca virosa</name>
    <dbReference type="NCBI Taxonomy" id="75947"/>
    <lineage>
        <taxon>Eukaryota</taxon>
        <taxon>Viridiplantae</taxon>
        <taxon>Streptophyta</taxon>
        <taxon>Embryophyta</taxon>
        <taxon>Tracheophyta</taxon>
        <taxon>Spermatophyta</taxon>
        <taxon>Magnoliopsida</taxon>
        <taxon>eudicotyledons</taxon>
        <taxon>Gunneridae</taxon>
        <taxon>Pentapetalae</taxon>
        <taxon>asterids</taxon>
        <taxon>campanulids</taxon>
        <taxon>Asterales</taxon>
        <taxon>Asteraceae</taxon>
        <taxon>Cichorioideae</taxon>
        <taxon>Cichorieae</taxon>
        <taxon>Lactucinae</taxon>
        <taxon>Lactuca</taxon>
    </lineage>
</organism>
<feature type="domain" description="PAZ" evidence="2">
    <location>
        <begin position="1"/>
        <end position="44"/>
    </location>
</feature>
<name>A0AAU9PA05_9ASTR</name>
<dbReference type="GO" id="GO:0003723">
    <property type="term" value="F:RNA binding"/>
    <property type="evidence" value="ECO:0007669"/>
    <property type="project" value="InterPro"/>
</dbReference>